<dbReference type="Proteomes" id="UP001489004">
    <property type="component" value="Unassembled WGS sequence"/>
</dbReference>
<reference evidence="1 2" key="1">
    <citation type="journal article" date="2024" name="Nat. Commun.">
        <title>Phylogenomics reveals the evolutionary origins of lichenization in chlorophyte algae.</title>
        <authorList>
            <person name="Puginier C."/>
            <person name="Libourel C."/>
            <person name="Otte J."/>
            <person name="Skaloud P."/>
            <person name="Haon M."/>
            <person name="Grisel S."/>
            <person name="Petersen M."/>
            <person name="Berrin J.G."/>
            <person name="Delaux P.M."/>
            <person name="Dal Grande F."/>
            <person name="Keller J."/>
        </authorList>
    </citation>
    <scope>NUCLEOTIDE SEQUENCE [LARGE SCALE GENOMIC DNA]</scope>
    <source>
        <strain evidence="1 2">SAG 2043</strain>
    </source>
</reference>
<accession>A0AAW1Q1N9</accession>
<proteinExistence type="predicted"/>
<evidence type="ECO:0000313" key="1">
    <source>
        <dbReference type="EMBL" id="KAK9814702.1"/>
    </source>
</evidence>
<name>A0AAW1Q1N9_9CHLO</name>
<sequence length="156" mass="16945">MRIRVTGSAILPFDSGKQQTLAAGLAGAVTASNFTITKDTVQVTGVYYVTSGRRRLQGSSSQQVDVVVSIDAKQAARMEDLKAAMAAFEQETRRMGLMDVLQYLGVDTSSGDPKKIRKAAFMQLHPDKTALVADPLERIRRTEGFKLAIAKGLQKL</sequence>
<dbReference type="EMBL" id="JALJOR010000007">
    <property type="protein sequence ID" value="KAK9814702.1"/>
    <property type="molecule type" value="Genomic_DNA"/>
</dbReference>
<comment type="caution">
    <text evidence="1">The sequence shown here is derived from an EMBL/GenBank/DDBJ whole genome shotgun (WGS) entry which is preliminary data.</text>
</comment>
<dbReference type="AlphaFoldDB" id="A0AAW1Q1N9"/>
<evidence type="ECO:0000313" key="2">
    <source>
        <dbReference type="Proteomes" id="UP001489004"/>
    </source>
</evidence>
<keyword evidence="2" id="KW-1185">Reference proteome</keyword>
<gene>
    <name evidence="1" type="ORF">WJX72_010162</name>
</gene>
<protein>
    <submittedName>
        <fullName evidence="1">Uncharacterized protein</fullName>
    </submittedName>
</protein>
<organism evidence="1 2">
    <name type="scientific">[Myrmecia] bisecta</name>
    <dbReference type="NCBI Taxonomy" id="41462"/>
    <lineage>
        <taxon>Eukaryota</taxon>
        <taxon>Viridiplantae</taxon>
        <taxon>Chlorophyta</taxon>
        <taxon>core chlorophytes</taxon>
        <taxon>Trebouxiophyceae</taxon>
        <taxon>Trebouxiales</taxon>
        <taxon>Trebouxiaceae</taxon>
        <taxon>Myrmecia</taxon>
    </lineage>
</organism>